<dbReference type="Gene3D" id="3.40.50.1820">
    <property type="entry name" value="alpha/beta hydrolase"/>
    <property type="match status" value="1"/>
</dbReference>
<dbReference type="Pfam" id="PF07859">
    <property type="entry name" value="Abhydrolase_3"/>
    <property type="match status" value="1"/>
</dbReference>
<dbReference type="AlphaFoldDB" id="A0A8E2E9N9"/>
<dbReference type="PANTHER" id="PTHR48081:SF8">
    <property type="entry name" value="ALPHA_BETA HYDROLASE FOLD-3 DOMAIN-CONTAINING PROTEIN-RELATED"/>
    <property type="match status" value="1"/>
</dbReference>
<evidence type="ECO:0000313" key="4">
    <source>
        <dbReference type="Proteomes" id="UP000250266"/>
    </source>
</evidence>
<keyword evidence="1 3" id="KW-0378">Hydrolase</keyword>
<dbReference type="GO" id="GO:0016787">
    <property type="term" value="F:hydrolase activity"/>
    <property type="evidence" value="ECO:0007669"/>
    <property type="project" value="UniProtKB-KW"/>
</dbReference>
<organism evidence="3 4">
    <name type="scientific">Lepidopterella palustris CBS 459.81</name>
    <dbReference type="NCBI Taxonomy" id="1314670"/>
    <lineage>
        <taxon>Eukaryota</taxon>
        <taxon>Fungi</taxon>
        <taxon>Dikarya</taxon>
        <taxon>Ascomycota</taxon>
        <taxon>Pezizomycotina</taxon>
        <taxon>Dothideomycetes</taxon>
        <taxon>Pleosporomycetidae</taxon>
        <taxon>Mytilinidiales</taxon>
        <taxon>Argynnaceae</taxon>
        <taxon>Lepidopterella</taxon>
    </lineage>
</organism>
<dbReference type="InterPro" id="IPR050300">
    <property type="entry name" value="GDXG_lipolytic_enzyme"/>
</dbReference>
<gene>
    <name evidence="3" type="ORF">K432DRAFT_382603</name>
</gene>
<proteinExistence type="predicted"/>
<evidence type="ECO:0000259" key="2">
    <source>
        <dbReference type="Pfam" id="PF07859"/>
    </source>
</evidence>
<dbReference type="EMBL" id="KV744979">
    <property type="protein sequence ID" value="OCK79987.1"/>
    <property type="molecule type" value="Genomic_DNA"/>
</dbReference>
<sequence length="380" mass="41287">MAPLITYHPFKGIYVLLAASLELARMPLWVVKYVTSYGRQNPKYTFKQAFGTRFLYAFLQHVAAIQFTTPLPLTPGAEKDRFITISPASSDFYKGPLDSNPDVKPTTIGATWYPAALSASVDKRNVTVVLHMHGGAFVHGDGRTEGTGYLASQLLKHSGATHIFCPQYRLSTLPASATSNPFPAALQDTLTSYLYLLHTLQIPAANIIISGDSAGGNLILSLLRYISDHGADVGIPAAGGAFLWSPWVDLRDSTTDNFSRTNSNYSTDYLPPNFTIWGSHAYAGPAGISSLNNPYISHLGKPFKTATPIFMNTGGAEVLFFDDVKCGEEMAAVAGNRVTVDVEPDVPHDILLVTPFLGFHDAVARCAKRAGEWWKNVKTV</sequence>
<dbReference type="InterPro" id="IPR013094">
    <property type="entry name" value="AB_hydrolase_3"/>
</dbReference>
<reference evidence="3 4" key="1">
    <citation type="journal article" date="2016" name="Nat. Commun.">
        <title>Ectomycorrhizal ecology is imprinted in the genome of the dominant symbiotic fungus Cenococcum geophilum.</title>
        <authorList>
            <consortium name="DOE Joint Genome Institute"/>
            <person name="Peter M."/>
            <person name="Kohler A."/>
            <person name="Ohm R.A."/>
            <person name="Kuo A."/>
            <person name="Krutzmann J."/>
            <person name="Morin E."/>
            <person name="Arend M."/>
            <person name="Barry K.W."/>
            <person name="Binder M."/>
            <person name="Choi C."/>
            <person name="Clum A."/>
            <person name="Copeland A."/>
            <person name="Grisel N."/>
            <person name="Haridas S."/>
            <person name="Kipfer T."/>
            <person name="LaButti K."/>
            <person name="Lindquist E."/>
            <person name="Lipzen A."/>
            <person name="Maire R."/>
            <person name="Meier B."/>
            <person name="Mihaltcheva S."/>
            <person name="Molinier V."/>
            <person name="Murat C."/>
            <person name="Poggeler S."/>
            <person name="Quandt C.A."/>
            <person name="Sperisen C."/>
            <person name="Tritt A."/>
            <person name="Tisserant E."/>
            <person name="Crous P.W."/>
            <person name="Henrissat B."/>
            <person name="Nehls U."/>
            <person name="Egli S."/>
            <person name="Spatafora J.W."/>
            <person name="Grigoriev I.V."/>
            <person name="Martin F.M."/>
        </authorList>
    </citation>
    <scope>NUCLEOTIDE SEQUENCE [LARGE SCALE GENOMIC DNA]</scope>
    <source>
        <strain evidence="3 4">CBS 459.81</strain>
    </source>
</reference>
<protein>
    <submittedName>
        <fullName evidence="3">Alpha/beta-hydrolase</fullName>
    </submittedName>
</protein>
<dbReference type="InterPro" id="IPR029058">
    <property type="entry name" value="AB_hydrolase_fold"/>
</dbReference>
<dbReference type="PANTHER" id="PTHR48081">
    <property type="entry name" value="AB HYDROLASE SUPERFAMILY PROTEIN C4A8.06C"/>
    <property type="match status" value="1"/>
</dbReference>
<accession>A0A8E2E9N9</accession>
<evidence type="ECO:0000313" key="3">
    <source>
        <dbReference type="EMBL" id="OCK79987.1"/>
    </source>
</evidence>
<dbReference type="Proteomes" id="UP000250266">
    <property type="component" value="Unassembled WGS sequence"/>
</dbReference>
<dbReference type="SUPFAM" id="SSF53474">
    <property type="entry name" value="alpha/beta-Hydrolases"/>
    <property type="match status" value="1"/>
</dbReference>
<keyword evidence="4" id="KW-1185">Reference proteome</keyword>
<name>A0A8E2E9N9_9PEZI</name>
<feature type="domain" description="Alpha/beta hydrolase fold-3" evidence="2">
    <location>
        <begin position="129"/>
        <end position="351"/>
    </location>
</feature>
<evidence type="ECO:0000256" key="1">
    <source>
        <dbReference type="ARBA" id="ARBA00022801"/>
    </source>
</evidence>
<dbReference type="OrthoDB" id="2152029at2759"/>